<dbReference type="Pfam" id="PF02690">
    <property type="entry name" value="Na_Pi_cotrans"/>
    <property type="match status" value="2"/>
</dbReference>
<feature type="domain" description="PhoU" evidence="8">
    <location>
        <begin position="449"/>
        <end position="532"/>
    </location>
</feature>
<dbReference type="GO" id="GO:0005886">
    <property type="term" value="C:plasma membrane"/>
    <property type="evidence" value="ECO:0007669"/>
    <property type="project" value="UniProtKB-SubCell"/>
</dbReference>
<dbReference type="InterPro" id="IPR026022">
    <property type="entry name" value="PhoU_dom"/>
</dbReference>
<dbReference type="SUPFAM" id="SSF109755">
    <property type="entry name" value="PhoU-like"/>
    <property type="match status" value="1"/>
</dbReference>
<evidence type="ECO:0000256" key="1">
    <source>
        <dbReference type="ARBA" id="ARBA00004651"/>
    </source>
</evidence>
<dbReference type="PANTHER" id="PTHR10010">
    <property type="entry name" value="SOLUTE CARRIER FAMILY 34 SODIUM PHOSPHATE , MEMBER 2-RELATED"/>
    <property type="match status" value="1"/>
</dbReference>
<dbReference type="NCBIfam" id="NF037997">
    <property type="entry name" value="Na_Pi_symport"/>
    <property type="match status" value="1"/>
</dbReference>
<dbReference type="Proteomes" id="UP000009315">
    <property type="component" value="Unassembled WGS sequence"/>
</dbReference>
<dbReference type="NCBIfam" id="TIGR00704">
    <property type="entry name" value="NaPi_cotrn_rel"/>
    <property type="match status" value="1"/>
</dbReference>
<name>K8DYV5_9FIRM</name>
<evidence type="ECO:0000256" key="6">
    <source>
        <dbReference type="SAM" id="MobiDB-lite"/>
    </source>
</evidence>
<comment type="caution">
    <text evidence="9">The sequence shown here is derived from an EMBL/GenBank/DDBJ whole genome shotgun (WGS) entry which is preliminary data.</text>
</comment>
<feature type="domain" description="PhoU" evidence="8">
    <location>
        <begin position="342"/>
        <end position="423"/>
    </location>
</feature>
<dbReference type="PANTHER" id="PTHR10010:SF46">
    <property type="entry name" value="SODIUM-DEPENDENT PHOSPHATE TRANSPORT PROTEIN 2B"/>
    <property type="match status" value="1"/>
</dbReference>
<dbReference type="STRING" id="1121428.DESHY_160134"/>
<sequence>MHWQAVVLSMIGGMGLLLYGMYVLSDGLQKIAGKRLREALTQLTKNRLVAMGLGTLVTVMFQSSTATTVILVSLTSASIISLRQTLAVILGADIGTTITAQLIALKVTEISLPIVGVGATIIFFAKRHKYKRIGQVLIGFGLLFLGLKIMSDTMHPLRDDPMFGKLLLQMSDSPLLAMVVAAVFTFLVHSSAATIGIIMLLAMQHMITLESAVYLLFGANVGTAFTAVLSSLGSSRESQRVATAHLLFKVAGVLLFLPFVSVLAKVMSSLTSNAGFQVANVHTFFNIALAVLFAPFISQFARLLEIIVPEKKQPDTDVAPKYLDESLFNSPEVAIGMATKEIMHISDHVSDMTKHIYPLLKSYDPDLAEKMHQKENHIDSLATATNKYLTHLLRQPLTKDEFNKTMGLVHIVREYEYIGDIIEKNLMYKAESKYVNNLDFSAEGHKDIITMHNKILELLYIVNTAFATNSCMLAEKAKNLQEDIVDLEFRLRMSHIARMQRGSQETENTSFIHMDVVNAYLRMSEHMKNIAMALTDEVSCTWHDEALILTPPSEMWQVNGNGNGNGKQPSAGKTN</sequence>
<evidence type="ECO:0000313" key="10">
    <source>
        <dbReference type="Proteomes" id="UP000009315"/>
    </source>
</evidence>
<evidence type="ECO:0000256" key="7">
    <source>
        <dbReference type="SAM" id="Phobius"/>
    </source>
</evidence>
<gene>
    <name evidence="9" type="ORF">DESHY_160134</name>
</gene>
<keyword evidence="4 7" id="KW-1133">Transmembrane helix</keyword>
<proteinExistence type="predicted"/>
<accession>K8DYV5</accession>
<feature type="transmembrane region" description="Helical" evidence="7">
    <location>
        <begin position="213"/>
        <end position="234"/>
    </location>
</feature>
<evidence type="ECO:0000256" key="3">
    <source>
        <dbReference type="ARBA" id="ARBA00022692"/>
    </source>
</evidence>
<dbReference type="eggNOG" id="COG1283">
    <property type="taxonomic scope" value="Bacteria"/>
</dbReference>
<dbReference type="GO" id="GO:0005436">
    <property type="term" value="F:sodium:phosphate symporter activity"/>
    <property type="evidence" value="ECO:0007669"/>
    <property type="project" value="InterPro"/>
</dbReference>
<evidence type="ECO:0000313" key="9">
    <source>
        <dbReference type="EMBL" id="CCO08010.1"/>
    </source>
</evidence>
<dbReference type="InterPro" id="IPR004633">
    <property type="entry name" value="NaPi_cotrn-rel/YqeW-like"/>
</dbReference>
<feature type="transmembrane region" description="Helical" evidence="7">
    <location>
        <begin position="49"/>
        <end position="82"/>
    </location>
</feature>
<keyword evidence="5 7" id="KW-0472">Membrane</keyword>
<feature type="transmembrane region" description="Helical" evidence="7">
    <location>
        <begin position="246"/>
        <end position="266"/>
    </location>
</feature>
<evidence type="ECO:0000256" key="5">
    <source>
        <dbReference type="ARBA" id="ARBA00023136"/>
    </source>
</evidence>
<feature type="transmembrane region" description="Helical" evidence="7">
    <location>
        <begin position="175"/>
        <end position="201"/>
    </location>
</feature>
<dbReference type="InterPro" id="IPR003841">
    <property type="entry name" value="Na/Pi_transpt"/>
</dbReference>
<feature type="transmembrane region" description="Helical" evidence="7">
    <location>
        <begin position="136"/>
        <end position="155"/>
    </location>
</feature>
<dbReference type="Pfam" id="PF01895">
    <property type="entry name" value="PhoU"/>
    <property type="match status" value="2"/>
</dbReference>
<evidence type="ECO:0000259" key="8">
    <source>
        <dbReference type="Pfam" id="PF01895"/>
    </source>
</evidence>
<feature type="transmembrane region" description="Helical" evidence="7">
    <location>
        <begin position="278"/>
        <end position="297"/>
    </location>
</feature>
<reference evidence="9 10" key="1">
    <citation type="journal article" date="2013" name="Genome Announc.">
        <title>Genome Sequence of the Sulfate-Reducing Bacterium Desulfotomaculum hydrothermale Lam5(T).</title>
        <authorList>
            <person name="Amin O."/>
            <person name="Fardeau M.L."/>
            <person name="Valette O."/>
            <person name="Hirschler-Rea A."/>
            <person name="Barbe V."/>
            <person name="Medigue C."/>
            <person name="Vacherie B."/>
            <person name="Ollivier B."/>
            <person name="Bertin P.N."/>
            <person name="Dolla A."/>
        </authorList>
    </citation>
    <scope>NUCLEOTIDE SEQUENCE [LARGE SCALE GENOMIC DNA]</scope>
    <source>
        <strain evidence="10">Lam5 / DSM 18033</strain>
    </source>
</reference>
<evidence type="ECO:0000256" key="4">
    <source>
        <dbReference type="ARBA" id="ARBA00022989"/>
    </source>
</evidence>
<protein>
    <submittedName>
        <fullName evidence="9">Na/Pi-cotransporter II-related protein</fullName>
    </submittedName>
</protein>
<keyword evidence="10" id="KW-1185">Reference proteome</keyword>
<dbReference type="EMBL" id="CAOS01000008">
    <property type="protein sequence ID" value="CCO08010.1"/>
    <property type="molecule type" value="Genomic_DNA"/>
</dbReference>
<organism evidence="9 10">
    <name type="scientific">Desulforamulus hydrothermalis Lam5 = DSM 18033</name>
    <dbReference type="NCBI Taxonomy" id="1121428"/>
    <lineage>
        <taxon>Bacteria</taxon>
        <taxon>Bacillati</taxon>
        <taxon>Bacillota</taxon>
        <taxon>Clostridia</taxon>
        <taxon>Eubacteriales</taxon>
        <taxon>Peptococcaceae</taxon>
        <taxon>Desulforamulus</taxon>
    </lineage>
</organism>
<dbReference type="Gene3D" id="1.20.58.220">
    <property type="entry name" value="Phosphate transport system protein phou homolog 2, domain 2"/>
    <property type="match status" value="1"/>
</dbReference>
<evidence type="ECO:0000256" key="2">
    <source>
        <dbReference type="ARBA" id="ARBA00022475"/>
    </source>
</evidence>
<keyword evidence="3 7" id="KW-0812">Transmembrane</keyword>
<dbReference type="RefSeq" id="WP_008411180.1">
    <property type="nucleotide sequence ID" value="NZ_CAOS01000008.1"/>
</dbReference>
<comment type="subcellular location">
    <subcellularLocation>
        <location evidence="1">Cell membrane</location>
        <topology evidence="1">Multi-pass membrane protein</topology>
    </subcellularLocation>
</comment>
<feature type="transmembrane region" description="Helical" evidence="7">
    <location>
        <begin position="102"/>
        <end position="124"/>
    </location>
</feature>
<feature type="transmembrane region" description="Helical" evidence="7">
    <location>
        <begin position="6"/>
        <end position="28"/>
    </location>
</feature>
<dbReference type="OrthoDB" id="9763003at2"/>
<dbReference type="AlphaFoldDB" id="K8DYV5"/>
<feature type="region of interest" description="Disordered" evidence="6">
    <location>
        <begin position="554"/>
        <end position="575"/>
    </location>
</feature>
<dbReference type="GO" id="GO:0044341">
    <property type="term" value="P:sodium-dependent phosphate transport"/>
    <property type="evidence" value="ECO:0007669"/>
    <property type="project" value="InterPro"/>
</dbReference>
<dbReference type="InterPro" id="IPR038078">
    <property type="entry name" value="PhoU-like_sf"/>
</dbReference>
<keyword evidence="2" id="KW-1003">Cell membrane</keyword>